<reference evidence="1 2" key="1">
    <citation type="submission" date="2023-08" db="EMBL/GenBank/DDBJ databases">
        <authorList>
            <person name="Palmer J.M."/>
        </authorList>
    </citation>
    <scope>NUCLEOTIDE SEQUENCE [LARGE SCALE GENOMIC DNA]</scope>
    <source>
        <strain evidence="1 2">TWF481</strain>
    </source>
</reference>
<dbReference type="EMBL" id="JAVHJL010000013">
    <property type="protein sequence ID" value="KAK6495039.1"/>
    <property type="molecule type" value="Genomic_DNA"/>
</dbReference>
<organism evidence="1 2">
    <name type="scientific">Arthrobotrys musiformis</name>
    <dbReference type="NCBI Taxonomy" id="47236"/>
    <lineage>
        <taxon>Eukaryota</taxon>
        <taxon>Fungi</taxon>
        <taxon>Dikarya</taxon>
        <taxon>Ascomycota</taxon>
        <taxon>Pezizomycotina</taxon>
        <taxon>Orbiliomycetes</taxon>
        <taxon>Orbiliales</taxon>
        <taxon>Orbiliaceae</taxon>
        <taxon>Arthrobotrys</taxon>
    </lineage>
</organism>
<proteinExistence type="predicted"/>
<name>A0AAV9VPB6_9PEZI</name>
<dbReference type="InterPro" id="IPR027417">
    <property type="entry name" value="P-loop_NTPase"/>
</dbReference>
<protein>
    <recommendedName>
        <fullName evidence="3">AAA+ ATPase domain-containing protein</fullName>
    </recommendedName>
</protein>
<gene>
    <name evidence="1" type="ORF">TWF481_003066</name>
</gene>
<dbReference type="InterPro" id="IPR011990">
    <property type="entry name" value="TPR-like_helical_dom_sf"/>
</dbReference>
<dbReference type="Proteomes" id="UP001370758">
    <property type="component" value="Unassembled WGS sequence"/>
</dbReference>
<accession>A0AAV9VPB6</accession>
<dbReference type="SUPFAM" id="SSF52540">
    <property type="entry name" value="P-loop containing nucleoside triphosphate hydrolases"/>
    <property type="match status" value="1"/>
</dbReference>
<keyword evidence="2" id="KW-1185">Reference proteome</keyword>
<sequence length="1192" mass="133935">MAGLDIASAVLGIIASAGKISFGTHSIYQTFDDAPESMVAVRMKMDETIKIARGIQEFLKIEQNRRDSITPPLISMQDIDSAMVGIMLCLSRLFQATKFTQNPDTSSLKKRSKWVLREGKIMALIQQLDSHKSSLSAMFQLLDTSLRLSEERRRELSKKIQQTAQDDPSVREHFQKRASTYLAVPHDINGTNASLYEEDIETHSSDDGDEKLVLTSHMARLRFDNVAGNSSGSLAAGQWGGESSQKTNSRASKYSDFQEILKVSRPYLRVGMDEARASFISREGSLRGVSYSIFSQQSNTTISNIAVYNLPISRSDLRNSDFYKFKDQENSAHETLTVPSAGPTRGTYFSSLLTVPEGTQRSNSRVRQGGSPVIPPMAPRFPTGSLSALFDYTQVHCYPHHLNQSGILGESNPAFVKREDISATILTKIKYFGNNPKGTPIITLWGPLGCGKTELALDFMNSTPHLLASQPAHKIFVKADNYKVIHRGLSYIATQLAMLPAPGYGYGDRAGGNVAAMWNWLATTKDHWVLVLDDIAQLNSLSELPCLINSRGVVIVTTRLRPPAETAIAIEVELFNKDQAAAAVHNYYSHSHQNSKGIVLPEEQFPKFMDFQNLLPIEIRALIRCAAEKGISIEKLSDPSTRERIFKETTVEHGYRIATHGLVSNTPLYKAVWDSFRRQDSEWDIDMDFLGSTVRLPARRRMTDVAVFLSPSPFSLDYLRSADQEFYGVNSSNAGHAHNSSPASILIPSLSDRGIIKISGLAKRSYILRMTPKMRLNTICSVATWLLSAYKGKSNNYKVGRITRATYLDYLISLTETSLLFWDNQTSPISLSSYPNIGIHFGFIRALCTALLTSTQDFERLSEHQTALIKILQLTLEPLTARFSPQRSIKKALSFWSRQGRAKIPNPEEEHIYEVAIALRLIAGALRIKGDYKGATQWYTVAKDHYRALWWDQKYHSEIGSNPQRMRHPTRKLVWREADTIDMYSCDLYIAESLRNQDEIPESIQYLRQAYKEIENPPNCMKAWLMCYEGGLHLTQKEYDEALFCYESAEALFTRCPQAPESHILALKAKQGQLLVQLKETVRAINSFESLHNYALKSYTGAAEIIAWINFKLACAYQELASNGSNVATLAYAKPAWDSARLLDPEAPDLIGEDLHLTNDNATLKYYEDLSRKLEEVTMRPPRCPELIPRNR</sequence>
<evidence type="ECO:0000313" key="2">
    <source>
        <dbReference type="Proteomes" id="UP001370758"/>
    </source>
</evidence>
<evidence type="ECO:0008006" key="3">
    <source>
        <dbReference type="Google" id="ProtNLM"/>
    </source>
</evidence>
<comment type="caution">
    <text evidence="1">The sequence shown here is derived from an EMBL/GenBank/DDBJ whole genome shotgun (WGS) entry which is preliminary data.</text>
</comment>
<evidence type="ECO:0000313" key="1">
    <source>
        <dbReference type="EMBL" id="KAK6495039.1"/>
    </source>
</evidence>
<dbReference type="Gene3D" id="3.40.50.300">
    <property type="entry name" value="P-loop containing nucleotide triphosphate hydrolases"/>
    <property type="match status" value="1"/>
</dbReference>
<dbReference type="SUPFAM" id="SSF48452">
    <property type="entry name" value="TPR-like"/>
    <property type="match status" value="1"/>
</dbReference>
<dbReference type="Gene3D" id="1.25.40.10">
    <property type="entry name" value="Tetratricopeptide repeat domain"/>
    <property type="match status" value="1"/>
</dbReference>
<dbReference type="AlphaFoldDB" id="A0AAV9VPB6"/>